<dbReference type="KEGG" id="simp:C6571_12330"/>
<name>A0A2S0N1D5_9BURK</name>
<keyword evidence="2" id="KW-1185">Reference proteome</keyword>
<dbReference type="InterPro" id="IPR007523">
    <property type="entry name" value="NDUFAF3/AAMDC"/>
</dbReference>
<dbReference type="Gene3D" id="3.40.1230.10">
    <property type="entry name" value="MTH938-like"/>
    <property type="match status" value="1"/>
</dbReference>
<evidence type="ECO:0000313" key="2">
    <source>
        <dbReference type="Proteomes" id="UP000239326"/>
    </source>
</evidence>
<dbReference type="AlphaFoldDB" id="A0A2S0N1D5"/>
<dbReference type="Proteomes" id="UP000239326">
    <property type="component" value="Chromosome"/>
</dbReference>
<proteinExistence type="predicted"/>
<gene>
    <name evidence="1" type="ORF">C6571_12330</name>
</gene>
<dbReference type="Pfam" id="PF04430">
    <property type="entry name" value="DUF498"/>
    <property type="match status" value="1"/>
</dbReference>
<evidence type="ECO:0000313" key="1">
    <source>
        <dbReference type="EMBL" id="AVO41964.1"/>
    </source>
</evidence>
<accession>A0A2S0N1D5</accession>
<reference evidence="1 2" key="1">
    <citation type="submission" date="2018-03" db="EMBL/GenBank/DDBJ databases">
        <title>Genome sequencing of Simplicispira sp.</title>
        <authorList>
            <person name="Kim S.-J."/>
            <person name="Heo J."/>
            <person name="Kwon S.-W."/>
        </authorList>
    </citation>
    <scope>NUCLEOTIDE SEQUENCE [LARGE SCALE GENOMIC DNA]</scope>
    <source>
        <strain evidence="1 2">SC1-8</strain>
    </source>
</reference>
<dbReference type="PANTHER" id="PTHR21192">
    <property type="entry name" value="NUCLEAR PROTEIN E3-3"/>
    <property type="match status" value="1"/>
</dbReference>
<protein>
    <recommendedName>
        <fullName evidence="3">Xcc1710-like domain-containing protein</fullName>
    </recommendedName>
</protein>
<sequence>MKFQPDRIDAQSISGYGPGWIAVGSEKIESSVILGARGLRQPWGPRSFEELTPAHFTELAALDAEVMLMGCGERTRFVAPAWLAPLFAKRIGLETMDSFAACRTYNILAGEGRNVVVALIIAPPPSP</sequence>
<dbReference type="OrthoDB" id="9800373at2"/>
<dbReference type="EMBL" id="CP027669">
    <property type="protein sequence ID" value="AVO41964.1"/>
    <property type="molecule type" value="Genomic_DNA"/>
</dbReference>
<dbReference type="PANTHER" id="PTHR21192:SF2">
    <property type="entry name" value="NADH DEHYDROGENASE [UBIQUINONE] 1 ALPHA SUBCOMPLEX ASSEMBLY FACTOR 3"/>
    <property type="match status" value="1"/>
</dbReference>
<dbReference type="InterPro" id="IPR036748">
    <property type="entry name" value="MTH938-like_sf"/>
</dbReference>
<dbReference type="SUPFAM" id="SSF64076">
    <property type="entry name" value="MTH938-like"/>
    <property type="match status" value="1"/>
</dbReference>
<evidence type="ECO:0008006" key="3">
    <source>
        <dbReference type="Google" id="ProtNLM"/>
    </source>
</evidence>
<dbReference type="CDD" id="cd05560">
    <property type="entry name" value="Xcc1710_like"/>
    <property type="match status" value="1"/>
</dbReference>
<organism evidence="1 2">
    <name type="scientific">Simplicispira suum</name>
    <dbReference type="NCBI Taxonomy" id="2109915"/>
    <lineage>
        <taxon>Bacteria</taxon>
        <taxon>Pseudomonadati</taxon>
        <taxon>Pseudomonadota</taxon>
        <taxon>Betaproteobacteria</taxon>
        <taxon>Burkholderiales</taxon>
        <taxon>Comamonadaceae</taxon>
        <taxon>Simplicispira</taxon>
    </lineage>
</organism>
<dbReference type="RefSeq" id="WP_106446941.1">
    <property type="nucleotide sequence ID" value="NZ_CP027669.1"/>
</dbReference>